<dbReference type="GO" id="GO:0034066">
    <property type="term" value="C:Ric1-Rgp1 guanyl-nucleotide exchange factor complex"/>
    <property type="evidence" value="ECO:0007669"/>
    <property type="project" value="InterPro"/>
</dbReference>
<dbReference type="STRING" id="78915.A0A4P9XT61"/>
<dbReference type="Gene3D" id="2.130.10.10">
    <property type="entry name" value="YVTN repeat-like/Quinoprotein amine dehydrogenase"/>
    <property type="match status" value="1"/>
</dbReference>
<dbReference type="Proteomes" id="UP000271241">
    <property type="component" value="Unassembled WGS sequence"/>
</dbReference>
<evidence type="ECO:0000256" key="2">
    <source>
        <dbReference type="ARBA" id="ARBA00023136"/>
    </source>
</evidence>
<dbReference type="InterPro" id="IPR040096">
    <property type="entry name" value="Ric1"/>
</dbReference>
<dbReference type="PANTHER" id="PTHR22746:SF10">
    <property type="entry name" value="GUANINE NUCLEOTIDE EXCHANGE FACTOR SUBUNIT RIC1"/>
    <property type="match status" value="1"/>
</dbReference>
<name>A0A4P9XT61_9FUNG</name>
<dbReference type="SUPFAM" id="SSF50978">
    <property type="entry name" value="WD40 repeat-like"/>
    <property type="match status" value="2"/>
</dbReference>
<dbReference type="AlphaFoldDB" id="A0A4P9XT61"/>
<dbReference type="Pfam" id="PF07064">
    <property type="entry name" value="RIC1"/>
    <property type="match status" value="1"/>
</dbReference>
<evidence type="ECO:0000259" key="4">
    <source>
        <dbReference type="Pfam" id="PF07064"/>
    </source>
</evidence>
<feature type="domain" description="RIC1 C-terminal alpha solenoid region" evidence="4">
    <location>
        <begin position="814"/>
        <end position="984"/>
    </location>
</feature>
<sequence>MYYLSGCPRAVNLHVANGGEPDEQGEFAGMAGLARRFRKSLSVKSVASAGTSETGPDTDGAGTNDQPPARELGIDALLAGANALTRPGPLALRQSPDNSLIVSWDRRSFCIWCTRPVALLARVVRDSETRRTHGENQDIMWKPDGLALAVITTNDYVLYYSVDLLSESSLRFHFSGEHNFVRGPGEGRGVPGCIVQFAGALHIDEGILCGAGMDDALYVATRDPPGLRRCSLGEERGGYTRADPSSELTPLSQLNFMSDPDALIQRLIYNDELDLLAMLMSDGCVYVARRVRVLAEHPIHGSYTATQWNGWCCHDGEPAAATCVQLNAFYNLAAVGTEAGQVHVYRLPENSTDQPKLSHTLDVPAYSSVKTNCVISALAWSSDGCALAVGRRRGVGLVVHSVFGSLLFHPGREALSADDQGREAFLRGTDYLFWGPGDHDLFTWPSSLDDPSLAESLYILPFAISNIAKCQTLDNTKHPLLYADHKLMLFSSDLQVQDEVGPDTFCRQIQLPALYISENWPLRYAALSDDGRRISVAGRAGVAHYSVPSRRWKTFGSKQQEQEFVCYGGMLWFHDILVAACHDLVHQCFQLRFYPRDANLGNEQLLLVELLAAQAVHLNLLGSSLTVHCTDNVVYHYGIHVNQAGGVELSLRQHISLESVVTAAGAVRSICWISTGSRGSTVLVLVDGELILVNPNKVDENSQKLQYERRTLAKRVEHCFVDDRRVGGVGLTVWAMSADEIRVWTVLEKELADTDIDTAISRFPPCVVSPGFSPLVVRVEEGVVVGFEPEMNYSDPLGVTNFRASCKSYLYLPDMIRHLLTINEQEAIMFARYYQHQKYFSHILEMMLHRVLEDEAEGDLQDQEPLLPRVIQFLKRFPNYHEVVVQCARKVEVSLWDHLFSMAGPPRELFDECMESNQLRTATAYLLVLQTLDSTEETSSEPPEKIPPEAMRLLERAVDARDFDLSKDIVRFVTSLMGPEMDMDKLMAHLEADERGNTPVPSSIDSTPLTTKPFKQM</sequence>
<dbReference type="GO" id="GO:0000139">
    <property type="term" value="C:Golgi membrane"/>
    <property type="evidence" value="ECO:0007669"/>
    <property type="project" value="TreeGrafter"/>
</dbReference>
<dbReference type="Pfam" id="PF25440">
    <property type="entry name" value="Beta-prop_RIC1_2nd"/>
    <property type="match status" value="1"/>
</dbReference>
<evidence type="ECO:0000256" key="1">
    <source>
        <dbReference type="ARBA" id="ARBA00004370"/>
    </source>
</evidence>
<dbReference type="GO" id="GO:0005829">
    <property type="term" value="C:cytosol"/>
    <property type="evidence" value="ECO:0007669"/>
    <property type="project" value="TreeGrafter"/>
</dbReference>
<dbReference type="GO" id="GO:0042147">
    <property type="term" value="P:retrograde transport, endosome to Golgi"/>
    <property type="evidence" value="ECO:0007669"/>
    <property type="project" value="TreeGrafter"/>
</dbReference>
<gene>
    <name evidence="5" type="ORF">THASP1DRAFT_28855</name>
</gene>
<dbReference type="InterPro" id="IPR036322">
    <property type="entry name" value="WD40_repeat_dom_sf"/>
</dbReference>
<dbReference type="InterPro" id="IPR015943">
    <property type="entry name" value="WD40/YVTN_repeat-like_dom_sf"/>
</dbReference>
<dbReference type="GO" id="GO:0006886">
    <property type="term" value="P:intracellular protein transport"/>
    <property type="evidence" value="ECO:0007669"/>
    <property type="project" value="InterPro"/>
</dbReference>
<protein>
    <submittedName>
        <fullName evidence="5">RIC1-domain-containing protein</fullName>
    </submittedName>
</protein>
<dbReference type="OrthoDB" id="67540at2759"/>
<dbReference type="InterPro" id="IPR009771">
    <property type="entry name" value="RIC1_C"/>
</dbReference>
<feature type="region of interest" description="Disordered" evidence="3">
    <location>
        <begin position="994"/>
        <end position="1017"/>
    </location>
</feature>
<evidence type="ECO:0000313" key="5">
    <source>
        <dbReference type="EMBL" id="RKP09355.1"/>
    </source>
</evidence>
<keyword evidence="2" id="KW-0472">Membrane</keyword>
<evidence type="ECO:0000256" key="3">
    <source>
        <dbReference type="SAM" id="MobiDB-lite"/>
    </source>
</evidence>
<comment type="subcellular location">
    <subcellularLocation>
        <location evidence="1">Membrane</location>
    </subcellularLocation>
</comment>
<reference evidence="6" key="1">
    <citation type="journal article" date="2018" name="Nat. Microbiol.">
        <title>Leveraging single-cell genomics to expand the fungal tree of life.</title>
        <authorList>
            <person name="Ahrendt S.R."/>
            <person name="Quandt C.A."/>
            <person name="Ciobanu D."/>
            <person name="Clum A."/>
            <person name="Salamov A."/>
            <person name="Andreopoulos B."/>
            <person name="Cheng J.F."/>
            <person name="Woyke T."/>
            <person name="Pelin A."/>
            <person name="Henrissat B."/>
            <person name="Reynolds N.K."/>
            <person name="Benny G.L."/>
            <person name="Smith M.E."/>
            <person name="James T.Y."/>
            <person name="Grigoriev I.V."/>
        </authorList>
    </citation>
    <scope>NUCLEOTIDE SEQUENCE [LARGE SCALE GENOMIC DNA]</scope>
    <source>
        <strain evidence="6">RSA 1356</strain>
    </source>
</reference>
<proteinExistence type="predicted"/>
<dbReference type="EMBL" id="KZ992520">
    <property type="protein sequence ID" value="RKP09355.1"/>
    <property type="molecule type" value="Genomic_DNA"/>
</dbReference>
<keyword evidence="6" id="KW-1185">Reference proteome</keyword>
<accession>A0A4P9XT61</accession>
<feature type="region of interest" description="Disordered" evidence="3">
    <location>
        <begin position="47"/>
        <end position="69"/>
    </location>
</feature>
<feature type="compositionally biased region" description="Polar residues" evidence="3">
    <location>
        <begin position="999"/>
        <end position="1010"/>
    </location>
</feature>
<feature type="compositionally biased region" description="Polar residues" evidence="3">
    <location>
        <begin position="47"/>
        <end position="66"/>
    </location>
</feature>
<organism evidence="5 6">
    <name type="scientific">Thamnocephalis sphaerospora</name>
    <dbReference type="NCBI Taxonomy" id="78915"/>
    <lineage>
        <taxon>Eukaryota</taxon>
        <taxon>Fungi</taxon>
        <taxon>Fungi incertae sedis</taxon>
        <taxon>Zoopagomycota</taxon>
        <taxon>Zoopagomycotina</taxon>
        <taxon>Zoopagomycetes</taxon>
        <taxon>Zoopagales</taxon>
        <taxon>Sigmoideomycetaceae</taxon>
        <taxon>Thamnocephalis</taxon>
    </lineage>
</organism>
<evidence type="ECO:0000313" key="6">
    <source>
        <dbReference type="Proteomes" id="UP000271241"/>
    </source>
</evidence>
<dbReference type="PANTHER" id="PTHR22746">
    <property type="entry name" value="RAB6A-GEF COMPLEX PARTNER PROTEIN 1"/>
    <property type="match status" value="1"/>
</dbReference>